<organism evidence="1 2">
    <name type="scientific">Aliarcobacter cryaerophilus</name>
    <dbReference type="NCBI Taxonomy" id="28198"/>
    <lineage>
        <taxon>Bacteria</taxon>
        <taxon>Pseudomonadati</taxon>
        <taxon>Campylobacterota</taxon>
        <taxon>Epsilonproteobacteria</taxon>
        <taxon>Campylobacterales</taxon>
        <taxon>Arcobacteraceae</taxon>
        <taxon>Aliarcobacter</taxon>
    </lineage>
</organism>
<gene>
    <name evidence="1" type="ORF">CJ668_02495</name>
</gene>
<dbReference type="AlphaFoldDB" id="A0A2S9TR89"/>
<reference evidence="1 2" key="1">
    <citation type="submission" date="2017-09" db="EMBL/GenBank/DDBJ databases">
        <title>Reassesment of A. cryaerophilus.</title>
        <authorList>
            <person name="Perez-Cataluna A."/>
            <person name="Collado L."/>
            <person name="Salgado O."/>
            <person name="Lefinanco V."/>
            <person name="Figueras M.J."/>
        </authorList>
    </citation>
    <scope>NUCLEOTIDE SEQUENCE [LARGE SCALE GENOMIC DNA]</scope>
    <source>
        <strain evidence="1 2">LMG 10229</strain>
    </source>
</reference>
<comment type="caution">
    <text evidence="1">The sequence shown here is derived from an EMBL/GenBank/DDBJ whole genome shotgun (WGS) entry which is preliminary data.</text>
</comment>
<dbReference type="EMBL" id="NXGD01000002">
    <property type="protein sequence ID" value="PRN01356.1"/>
    <property type="molecule type" value="Genomic_DNA"/>
</dbReference>
<accession>A0A2S9TR89</accession>
<protein>
    <submittedName>
        <fullName evidence="1">Uncharacterized protein</fullName>
    </submittedName>
</protein>
<evidence type="ECO:0000313" key="2">
    <source>
        <dbReference type="Proteomes" id="UP000238811"/>
    </source>
</evidence>
<evidence type="ECO:0000313" key="1">
    <source>
        <dbReference type="EMBL" id="PRN01356.1"/>
    </source>
</evidence>
<dbReference type="Proteomes" id="UP000238811">
    <property type="component" value="Unassembled WGS sequence"/>
</dbReference>
<sequence length="348" mass="39606">MNNNFKKQRAKKILLDGIKKFDLNLNDLVIFTEAASGNYAYTPISAAVAGAKKVYAITRDSRYGTKEKITENIYRLAREFGVKDKIEVVYEKTKEIISQCDIITNSGFVRPIDKTMIDMMKPTAVISLMWETWEVRESEIELEYCKEKDIVVLGTHEDEGGLNLYNGTGLMALKMLFDSGISIYNDNILVIGECPTVDFISEVFKNNKLNFSVATFSEQDKIEVNIQLARYDVIMIAEHVKKELIIGNNAFIDIKKLKKANPNIIICHIFGNIDTGLIKENNIFLYPKRVADHGYMSYSLDDIDSRAVIELMQSGLKVSEIMAKNRQKFNYHESIVKSLENSLVMGFK</sequence>
<proteinExistence type="predicted"/>
<name>A0A2S9TR89_9BACT</name>